<dbReference type="SUPFAM" id="SSF53756">
    <property type="entry name" value="UDP-Glycosyltransferase/glycogen phosphorylase"/>
    <property type="match status" value="1"/>
</dbReference>
<dbReference type="Pfam" id="PF04101">
    <property type="entry name" value="Glyco_tran_28_C"/>
    <property type="match status" value="1"/>
</dbReference>
<evidence type="ECO:0000256" key="2">
    <source>
        <dbReference type="PIRSR" id="PIRSR620023-1"/>
    </source>
</evidence>
<dbReference type="AlphaFoldDB" id="A0A7Z2VQR2"/>
<dbReference type="PANTHER" id="PTHR21015:SF22">
    <property type="entry name" value="GLYCOSYLTRANSFERASE"/>
    <property type="match status" value="1"/>
</dbReference>
<dbReference type="Gene3D" id="3.40.50.2000">
    <property type="entry name" value="Glycogen Phosphorylase B"/>
    <property type="match status" value="1"/>
</dbReference>
<evidence type="ECO:0000313" key="6">
    <source>
        <dbReference type="Proteomes" id="UP000502248"/>
    </source>
</evidence>
<keyword evidence="5" id="KW-0378">Hydrolase</keyword>
<feature type="active site" description="Proton acceptor" evidence="2">
    <location>
        <position position="17"/>
    </location>
</feature>
<protein>
    <submittedName>
        <fullName evidence="5">UDP-2,4-diacetamido-2,4, 6-trideoxy-beta-L-altropyranose hydrolase</fullName>
        <ecNumber evidence="5">3.6.1.57</ecNumber>
    </submittedName>
</protein>
<organism evidence="5 6">
    <name type="scientific">Cohnella herbarum</name>
    <dbReference type="NCBI Taxonomy" id="2728023"/>
    <lineage>
        <taxon>Bacteria</taxon>
        <taxon>Bacillati</taxon>
        <taxon>Bacillota</taxon>
        <taxon>Bacilli</taxon>
        <taxon>Bacillales</taxon>
        <taxon>Paenibacillaceae</taxon>
        <taxon>Cohnella</taxon>
    </lineage>
</organism>
<evidence type="ECO:0000256" key="3">
    <source>
        <dbReference type="PIRSR" id="PIRSR620023-2"/>
    </source>
</evidence>
<dbReference type="KEGG" id="cheb:HH215_31140"/>
<evidence type="ECO:0000313" key="5">
    <source>
        <dbReference type="EMBL" id="QJD87195.1"/>
    </source>
</evidence>
<sequence length="347" mass="38841">MRIHIRTDASNEIGSGHVMRCLTLADELKSQANVAFICKETKGNLIAYIHSRGYPVHVVPCQDDSWEEDARHTIAYLHRWQKKATWLIVDHYGLDARYEAVVHPCARKIMVIDDLANRPHRCDLLLDQNLYDHPEERYSKLVMPDTKLRLGPRYALLKPDFAAAKTFVNRSDEVVSLLVSFGGADPTGETIKTLQAVKQLEERHPGKLSAKVLTGKINAQAERIRALCGELDNVQCVDHAENMAELMSEADLAIGSGGTTTWERCCLGLPAIVIMTAENQVELSECASKNNLIALLGRAEDVRAEHIRDKVLEFIRNVELRTTMSSRGKELVDGLGAGRMMKELMKC</sequence>
<dbReference type="GO" id="GO:0016758">
    <property type="term" value="F:hexosyltransferase activity"/>
    <property type="evidence" value="ECO:0007669"/>
    <property type="project" value="InterPro"/>
</dbReference>
<dbReference type="InterPro" id="IPR020023">
    <property type="entry name" value="PseG"/>
</dbReference>
<dbReference type="GO" id="GO:0016787">
    <property type="term" value="F:hydrolase activity"/>
    <property type="evidence" value="ECO:0007669"/>
    <property type="project" value="UniProtKB-KW"/>
</dbReference>
<feature type="binding site" evidence="3">
    <location>
        <position position="263"/>
    </location>
    <ligand>
        <name>substrate</name>
    </ligand>
</feature>
<dbReference type="NCBIfam" id="TIGR03590">
    <property type="entry name" value="PseG"/>
    <property type="match status" value="1"/>
</dbReference>
<dbReference type="RefSeq" id="WP_169283441.1">
    <property type="nucleotide sequence ID" value="NZ_CP051680.1"/>
</dbReference>
<proteinExistence type="predicted"/>
<reference evidence="5 6" key="1">
    <citation type="submission" date="2020-04" db="EMBL/GenBank/DDBJ databases">
        <title>Genome sequencing of novel species.</title>
        <authorList>
            <person name="Heo J."/>
            <person name="Kim S.-J."/>
            <person name="Kim J.-S."/>
            <person name="Hong S.-B."/>
            <person name="Kwon S.-W."/>
        </authorList>
    </citation>
    <scope>NUCLEOTIDE SEQUENCE [LARGE SCALE GENOMIC DNA]</scope>
    <source>
        <strain evidence="5 6">MFER-1</strain>
    </source>
</reference>
<evidence type="ECO:0000259" key="4">
    <source>
        <dbReference type="Pfam" id="PF04101"/>
    </source>
</evidence>
<keyword evidence="1" id="KW-0472">Membrane</keyword>
<feature type="domain" description="Glycosyl transferase family 28 C-terminal" evidence="4">
    <location>
        <begin position="195"/>
        <end position="327"/>
    </location>
</feature>
<keyword evidence="6" id="KW-1185">Reference proteome</keyword>
<dbReference type="Proteomes" id="UP000502248">
    <property type="component" value="Chromosome"/>
</dbReference>
<dbReference type="Gene3D" id="3.40.50.11190">
    <property type="match status" value="1"/>
</dbReference>
<dbReference type="EC" id="3.6.1.57" evidence="5"/>
<name>A0A7Z2VQR2_9BACL</name>
<dbReference type="InterPro" id="IPR007235">
    <property type="entry name" value="Glyco_trans_28_C"/>
</dbReference>
<dbReference type="PANTHER" id="PTHR21015">
    <property type="entry name" value="UDP-N-ACETYLGLUCOSAMINE--N-ACETYLMURAMYL-(PENTAPEPTIDE) PYROPHOSPHORYL-UNDECAPRENOL N-ACETYLGLUCOSAMINE TRANSFERASE 1"/>
    <property type="match status" value="1"/>
</dbReference>
<dbReference type="EMBL" id="CP051680">
    <property type="protein sequence ID" value="QJD87195.1"/>
    <property type="molecule type" value="Genomic_DNA"/>
</dbReference>
<gene>
    <name evidence="5" type="primary">pseG</name>
    <name evidence="5" type="ORF">HH215_31140</name>
</gene>
<evidence type="ECO:0000256" key="1">
    <source>
        <dbReference type="ARBA" id="ARBA00023136"/>
    </source>
</evidence>
<accession>A0A7Z2VQR2</accession>